<feature type="transmembrane region" description="Helical" evidence="2">
    <location>
        <begin position="300"/>
        <end position="317"/>
    </location>
</feature>
<proteinExistence type="predicted"/>
<feature type="transmembrane region" description="Helical" evidence="2">
    <location>
        <begin position="323"/>
        <end position="342"/>
    </location>
</feature>
<dbReference type="AlphaFoldDB" id="A0A8S1W5R6"/>
<keyword evidence="2" id="KW-0472">Membrane</keyword>
<feature type="compositionally biased region" description="Basic and acidic residues" evidence="1">
    <location>
        <begin position="20"/>
        <end position="29"/>
    </location>
</feature>
<accession>A0A8S1W5R6</accession>
<feature type="region of interest" description="Disordered" evidence="1">
    <location>
        <begin position="1"/>
        <end position="34"/>
    </location>
</feature>
<evidence type="ECO:0000256" key="2">
    <source>
        <dbReference type="SAM" id="Phobius"/>
    </source>
</evidence>
<comment type="caution">
    <text evidence="3">The sequence shown here is derived from an EMBL/GenBank/DDBJ whole genome shotgun (WGS) entry which is preliminary data.</text>
</comment>
<keyword evidence="2" id="KW-0812">Transmembrane</keyword>
<dbReference type="EMBL" id="CAJJDO010000076">
    <property type="protein sequence ID" value="CAD8181296.1"/>
    <property type="molecule type" value="Genomic_DNA"/>
</dbReference>
<feature type="transmembrane region" description="Helical" evidence="2">
    <location>
        <begin position="174"/>
        <end position="195"/>
    </location>
</feature>
<evidence type="ECO:0000313" key="3">
    <source>
        <dbReference type="EMBL" id="CAD8181296.1"/>
    </source>
</evidence>
<organism evidence="3 4">
    <name type="scientific">Paramecium pentaurelia</name>
    <dbReference type="NCBI Taxonomy" id="43138"/>
    <lineage>
        <taxon>Eukaryota</taxon>
        <taxon>Sar</taxon>
        <taxon>Alveolata</taxon>
        <taxon>Ciliophora</taxon>
        <taxon>Intramacronucleata</taxon>
        <taxon>Oligohymenophorea</taxon>
        <taxon>Peniculida</taxon>
        <taxon>Parameciidae</taxon>
        <taxon>Paramecium</taxon>
    </lineage>
</organism>
<reference evidence="3" key="1">
    <citation type="submission" date="2021-01" db="EMBL/GenBank/DDBJ databases">
        <authorList>
            <consortium name="Genoscope - CEA"/>
            <person name="William W."/>
        </authorList>
    </citation>
    <scope>NUCLEOTIDE SEQUENCE</scope>
</reference>
<feature type="transmembrane region" description="Helical" evidence="2">
    <location>
        <begin position="145"/>
        <end position="168"/>
    </location>
</feature>
<protein>
    <recommendedName>
        <fullName evidence="5">Transmembrane protein</fullName>
    </recommendedName>
</protein>
<feature type="transmembrane region" description="Helical" evidence="2">
    <location>
        <begin position="117"/>
        <end position="133"/>
    </location>
</feature>
<feature type="transmembrane region" description="Helical" evidence="2">
    <location>
        <begin position="45"/>
        <end position="64"/>
    </location>
</feature>
<sequence>MSHKSQYECQEDSISTKRQIPNDKDEKQISKKSQNNDNVQKKNMFLFYFLLFIQAIIILVSYYVQMDEWFFDKTLGAESNSAQFQEYCQNTEYCQKKIDQGKYRKEIYQIWNYWPNQHHLLSLIAYPLFLIFQQSIRSIIFLRKIAFLFTIILYPCLFLFTQIMLIYIRNYFEYYLEYIQLVFWIYLANIVFFMINNSISNIQNKQNEKITYLTLLAFIINVIYNKMSQTSNNWTFYILATVYILIYFIHVDSNLFKDNKYIKENKMLIRIILDKLLQPFQVEDVYQNLLRQHIVLNKNYTVFYVLIAILVYFLLQICQLQYIFIIIISIILIFVLWDTSLVSTSVKFNIKDQWVTTNLFILDFLLPIRNIVILLLLD</sequence>
<gene>
    <name evidence="3" type="ORF">PPENT_87.1.T0760055</name>
</gene>
<name>A0A8S1W5R6_9CILI</name>
<dbReference type="OrthoDB" id="10475203at2759"/>
<evidence type="ECO:0000256" key="1">
    <source>
        <dbReference type="SAM" id="MobiDB-lite"/>
    </source>
</evidence>
<evidence type="ECO:0000313" key="4">
    <source>
        <dbReference type="Proteomes" id="UP000689195"/>
    </source>
</evidence>
<feature type="transmembrane region" description="Helical" evidence="2">
    <location>
        <begin position="236"/>
        <end position="256"/>
    </location>
</feature>
<evidence type="ECO:0008006" key="5">
    <source>
        <dbReference type="Google" id="ProtNLM"/>
    </source>
</evidence>
<keyword evidence="4" id="KW-1185">Reference proteome</keyword>
<keyword evidence="2" id="KW-1133">Transmembrane helix</keyword>
<feature type="transmembrane region" description="Helical" evidence="2">
    <location>
        <begin position="354"/>
        <end position="377"/>
    </location>
</feature>
<dbReference type="Proteomes" id="UP000689195">
    <property type="component" value="Unassembled WGS sequence"/>
</dbReference>